<protein>
    <submittedName>
        <fullName evidence="1">Uncharacterized protein</fullName>
    </submittedName>
</protein>
<evidence type="ECO:0000313" key="1">
    <source>
        <dbReference type="EMBL" id="RDH80984.1"/>
    </source>
</evidence>
<dbReference type="Proteomes" id="UP000254771">
    <property type="component" value="Unassembled WGS sequence"/>
</dbReference>
<organism evidence="1 2">
    <name type="scientific">endosymbiont of Escarpia spicata</name>
    <dbReference type="NCBI Taxonomy" id="2200908"/>
    <lineage>
        <taxon>Bacteria</taxon>
        <taxon>Pseudomonadati</taxon>
        <taxon>Pseudomonadota</taxon>
        <taxon>Gammaproteobacteria</taxon>
        <taxon>sulfur-oxidizing symbionts</taxon>
    </lineage>
</organism>
<reference evidence="1 2" key="1">
    <citation type="journal article" date="2018" name="ISME J.">
        <title>Endosymbiont genomes yield clues of tubeworm success.</title>
        <authorList>
            <person name="Li Y."/>
            <person name="Liles M.R."/>
            <person name="Halanych K.M."/>
        </authorList>
    </citation>
    <scope>NUCLEOTIDE SEQUENCE [LARGE SCALE GENOMIC DNA]</scope>
    <source>
        <strain evidence="1">A1462</strain>
    </source>
</reference>
<accession>A0A370D9E0</accession>
<evidence type="ECO:0000313" key="2">
    <source>
        <dbReference type="Proteomes" id="UP000254771"/>
    </source>
</evidence>
<gene>
    <name evidence="1" type="ORF">DIZ78_18180</name>
</gene>
<dbReference type="EMBL" id="QFXE01000023">
    <property type="protein sequence ID" value="RDH80984.1"/>
    <property type="molecule type" value="Genomic_DNA"/>
</dbReference>
<name>A0A370D9E0_9GAMM</name>
<comment type="caution">
    <text evidence="1">The sequence shown here is derived from an EMBL/GenBank/DDBJ whole genome shotgun (WGS) entry which is preliminary data.</text>
</comment>
<sequence length="132" mass="14733">METTSIDLPGCEIESITFEVGVLRVRFSRAYIVKTLTGSEERTRWWQAGEMILEGAEVEGELPAAPCVCDGGDVGENVYTYRDMVPLPLESRGRAHCVLKIRDSGLVLKAQADGIKLVMDDRPHYIEHIKPE</sequence>
<keyword evidence="2" id="KW-1185">Reference proteome</keyword>
<proteinExistence type="predicted"/>
<dbReference type="AlphaFoldDB" id="A0A370D9E0"/>